<keyword evidence="7" id="KW-1185">Reference proteome</keyword>
<keyword evidence="1" id="KW-0285">Flavoprotein</keyword>
<dbReference type="PANTHER" id="PTHR47429">
    <property type="entry name" value="PROTEIN TWIN LOV 1"/>
    <property type="match status" value="1"/>
</dbReference>
<dbReference type="InterPro" id="IPR035965">
    <property type="entry name" value="PAS-like_dom_sf"/>
</dbReference>
<proteinExistence type="predicted"/>
<dbReference type="InterPro" id="IPR000014">
    <property type="entry name" value="PAS"/>
</dbReference>
<dbReference type="Proteomes" id="UP001479436">
    <property type="component" value="Unassembled WGS sequence"/>
</dbReference>
<dbReference type="EMBL" id="JASJQH010000371">
    <property type="protein sequence ID" value="KAK9764769.1"/>
    <property type="molecule type" value="Genomic_DNA"/>
</dbReference>
<name>A0ABR2WTH6_9FUNG</name>
<dbReference type="PROSITE" id="PS50112">
    <property type="entry name" value="PAS"/>
    <property type="match status" value="1"/>
</dbReference>
<evidence type="ECO:0000313" key="6">
    <source>
        <dbReference type="EMBL" id="KAK9764769.1"/>
    </source>
</evidence>
<feature type="domain" description="PAS" evidence="5">
    <location>
        <begin position="165"/>
        <end position="187"/>
    </location>
</feature>
<evidence type="ECO:0000256" key="3">
    <source>
        <dbReference type="ARBA" id="ARBA00022991"/>
    </source>
</evidence>
<comment type="caution">
    <text evidence="6">The sequence shown here is derived from an EMBL/GenBank/DDBJ whole genome shotgun (WGS) entry which is preliminary data.</text>
</comment>
<organism evidence="6 7">
    <name type="scientific">Basidiobolus ranarum</name>
    <dbReference type="NCBI Taxonomy" id="34480"/>
    <lineage>
        <taxon>Eukaryota</taxon>
        <taxon>Fungi</taxon>
        <taxon>Fungi incertae sedis</taxon>
        <taxon>Zoopagomycota</taxon>
        <taxon>Entomophthoromycotina</taxon>
        <taxon>Basidiobolomycetes</taxon>
        <taxon>Basidiobolales</taxon>
        <taxon>Basidiobolaceae</taxon>
        <taxon>Basidiobolus</taxon>
    </lineage>
</organism>
<dbReference type="Pfam" id="PF08447">
    <property type="entry name" value="PAS_3"/>
    <property type="match status" value="1"/>
</dbReference>
<dbReference type="PANTHER" id="PTHR47429:SF7">
    <property type="entry name" value="GATA-FACTOR"/>
    <property type="match status" value="1"/>
</dbReference>
<dbReference type="SMART" id="SM00086">
    <property type="entry name" value="PAC"/>
    <property type="match status" value="2"/>
</dbReference>
<feature type="compositionally biased region" description="Polar residues" evidence="4">
    <location>
        <begin position="16"/>
        <end position="38"/>
    </location>
</feature>
<dbReference type="SMART" id="SM00091">
    <property type="entry name" value="PAS"/>
    <property type="match status" value="3"/>
</dbReference>
<evidence type="ECO:0000313" key="7">
    <source>
        <dbReference type="Proteomes" id="UP001479436"/>
    </source>
</evidence>
<dbReference type="Gene3D" id="3.30.450.20">
    <property type="entry name" value="PAS domain"/>
    <property type="match status" value="3"/>
</dbReference>
<evidence type="ECO:0000256" key="2">
    <source>
        <dbReference type="ARBA" id="ARBA00022643"/>
    </source>
</evidence>
<accession>A0ABR2WTH6</accession>
<dbReference type="InterPro" id="IPR001610">
    <property type="entry name" value="PAC"/>
</dbReference>
<dbReference type="SUPFAM" id="SSF55785">
    <property type="entry name" value="PYP-like sensor domain (PAS domain)"/>
    <property type="match status" value="2"/>
</dbReference>
<evidence type="ECO:0000256" key="1">
    <source>
        <dbReference type="ARBA" id="ARBA00022630"/>
    </source>
</evidence>
<protein>
    <recommendedName>
        <fullName evidence="5">PAS domain-containing protein</fullName>
    </recommendedName>
</protein>
<feature type="region of interest" description="Disordered" evidence="4">
    <location>
        <begin position="1"/>
        <end position="38"/>
    </location>
</feature>
<dbReference type="CDD" id="cd00130">
    <property type="entry name" value="PAS"/>
    <property type="match status" value="2"/>
</dbReference>
<dbReference type="InterPro" id="IPR013655">
    <property type="entry name" value="PAS_fold_3"/>
</dbReference>
<keyword evidence="3" id="KW-0157">Chromophore</keyword>
<gene>
    <name evidence="6" type="ORF">K7432_007476</name>
</gene>
<dbReference type="Pfam" id="PF13426">
    <property type="entry name" value="PAS_9"/>
    <property type="match status" value="1"/>
</dbReference>
<keyword evidence="2" id="KW-0288">FMN</keyword>
<evidence type="ECO:0000259" key="5">
    <source>
        <dbReference type="PROSITE" id="PS50112"/>
    </source>
</evidence>
<evidence type="ECO:0000256" key="4">
    <source>
        <dbReference type="SAM" id="MobiDB-lite"/>
    </source>
</evidence>
<reference evidence="6 7" key="1">
    <citation type="submission" date="2023-04" db="EMBL/GenBank/DDBJ databases">
        <title>Genome of Basidiobolus ranarum AG-B5.</title>
        <authorList>
            <person name="Stajich J.E."/>
            <person name="Carter-House D."/>
            <person name="Gryganskyi A."/>
        </authorList>
    </citation>
    <scope>NUCLEOTIDE SEQUENCE [LARGE SCALE GENOMIC DNA]</scope>
    <source>
        <strain evidence="6 7">AG-B5</strain>
    </source>
</reference>
<dbReference type="NCBIfam" id="TIGR00229">
    <property type="entry name" value="sensory_box"/>
    <property type="match status" value="1"/>
</dbReference>
<sequence>MSKEDSDLDNLLFPSDSASQYDPSPRSNGNLNPSSFSNNISYLSNQKSGFGFDDVSLKNSDSSESSDQQTAQDNHLNTLAAAAIGAIKVTGENRISNGMAKDSLEPKNSYENVDNFPGLYSSSGFDMITVMSKVVTRPNPQINLGPVDMSCSFVTADARRHDHPIVYASRSFEKLTGYSSAEVIGRNCRFLQAPDGQVTAGSRRRFTDNNVVTSIKSKIVKAKEVQVSLVNYKKGGQPFVNLMTIIPISLNGEDVTHFVGFQVDMVYQPHEILQKMKDGTYFPGFSLPPVPSLSTNGLNGNPIEKFTQNSQIISEKFAASKEVLDIMGVSSSIDDDIAIRMWNMVLLNESDDFIHVLSLKGVFLYCSSSCKKILEYDPQELVSTCLSSICDPNDLIPVLRELKEMSCEADSISLVYRIKRKKSGFMWFEASGRILTDRSKNRKNAILSGRPRPKYSLSREVVETFGGLSENEFWTKLTLEGIILHVTSFCQSDLNIIPDDFEGTSLYQCIRSDRATALTRALQQTKEGITVKLRHSIRNRVGKYIDVVSIFYPSSREADESVPFVLCQSKVIPTDDHSSDNSKDSSSAPFPLTNKVASEVDDIFSILGIEHQSNWQYELHQLRIANKKLRDELDSLVGTTGRKRKRRSNGDKICTMCFSKESSEWHKDVNGSGIQCNSCRMPEG</sequence>